<proteinExistence type="predicted"/>
<evidence type="ECO:0000256" key="1">
    <source>
        <dbReference type="ARBA" id="ARBA00022763"/>
    </source>
</evidence>
<dbReference type="InterPro" id="IPR052520">
    <property type="entry name" value="ATL_DNA_repair"/>
</dbReference>
<dbReference type="Gene3D" id="1.10.10.10">
    <property type="entry name" value="Winged helix-like DNA-binding domain superfamily/Winged helix DNA-binding domain"/>
    <property type="match status" value="1"/>
</dbReference>
<keyword evidence="3" id="KW-0808">Transferase</keyword>
<dbReference type="CDD" id="cd06445">
    <property type="entry name" value="ATase"/>
    <property type="match status" value="1"/>
</dbReference>
<accession>A0A3P3XI73</accession>
<dbReference type="SUPFAM" id="SSF46767">
    <property type="entry name" value="Methylated DNA-protein cysteine methyltransferase, C-terminal domain"/>
    <property type="match status" value="1"/>
</dbReference>
<keyword evidence="3" id="KW-0489">Methyltransferase</keyword>
<feature type="domain" description="Methylated-DNA-[protein]-cysteine S-methyltransferase DNA binding" evidence="2">
    <location>
        <begin position="7"/>
        <end position="88"/>
    </location>
</feature>
<dbReference type="PANTHER" id="PTHR42942">
    <property type="entry name" value="6-O-METHYLGUANINE DNA METHYLTRANSFERASE"/>
    <property type="match status" value="1"/>
</dbReference>
<name>A0A3P3XI73_9SPIR</name>
<evidence type="ECO:0000259" key="2">
    <source>
        <dbReference type="Pfam" id="PF01035"/>
    </source>
</evidence>
<sequence>MATALTLRILDAIRAVPYGKVASYGQIALVAGHPRGAGGARDVVRILASMSEKQNLPWWRIVRKDGSIALSPGSGAELQRALLAQEKVEFTKDKKATPGAFWNGQPAK</sequence>
<dbReference type="AlphaFoldDB" id="A0A3P3XI73"/>
<gene>
    <name evidence="3" type="ORF">SPIROBIBN47_250038</name>
</gene>
<dbReference type="GO" id="GO:0008168">
    <property type="term" value="F:methyltransferase activity"/>
    <property type="evidence" value="ECO:0007669"/>
    <property type="project" value="UniProtKB-KW"/>
</dbReference>
<dbReference type="PANTHER" id="PTHR42942:SF1">
    <property type="entry name" value="ALKYLTRANSFERASE-LIKE PROTEIN 1"/>
    <property type="match status" value="1"/>
</dbReference>
<dbReference type="GO" id="GO:0006281">
    <property type="term" value="P:DNA repair"/>
    <property type="evidence" value="ECO:0007669"/>
    <property type="project" value="InterPro"/>
</dbReference>
<protein>
    <submittedName>
        <fullName evidence="3">Methylated-DNA--protein-cysteine methyltransferase-related protein</fullName>
    </submittedName>
</protein>
<evidence type="ECO:0000313" key="3">
    <source>
        <dbReference type="EMBL" id="SLM12444.1"/>
    </source>
</evidence>
<reference evidence="3" key="1">
    <citation type="submission" date="2017-02" db="EMBL/GenBank/DDBJ databases">
        <authorList>
            <person name="Regsiter A."/>
            <person name="William W."/>
        </authorList>
    </citation>
    <scope>NUCLEOTIDE SEQUENCE</scope>
    <source>
        <strain evidence="3">Bib</strain>
    </source>
</reference>
<organism evidence="3">
    <name type="scientific">uncultured spirochete</name>
    <dbReference type="NCBI Taxonomy" id="156406"/>
    <lineage>
        <taxon>Bacteria</taxon>
        <taxon>Pseudomonadati</taxon>
        <taxon>Spirochaetota</taxon>
        <taxon>Spirochaetia</taxon>
        <taxon>Spirochaetales</taxon>
        <taxon>environmental samples</taxon>
    </lineage>
</organism>
<dbReference type="InterPro" id="IPR036217">
    <property type="entry name" value="MethylDNA_cys_MeTrfase_DNAb"/>
</dbReference>
<dbReference type="InterPro" id="IPR036388">
    <property type="entry name" value="WH-like_DNA-bd_sf"/>
</dbReference>
<dbReference type="Pfam" id="PF01035">
    <property type="entry name" value="DNA_binding_1"/>
    <property type="match status" value="1"/>
</dbReference>
<dbReference type="GO" id="GO:0032259">
    <property type="term" value="P:methylation"/>
    <property type="evidence" value="ECO:0007669"/>
    <property type="project" value="UniProtKB-KW"/>
</dbReference>
<keyword evidence="1" id="KW-0227">DNA damage</keyword>
<dbReference type="InterPro" id="IPR014048">
    <property type="entry name" value="MethylDNA_cys_MeTrfase_DNA-bd"/>
</dbReference>
<dbReference type="EMBL" id="FWDM01000018">
    <property type="protein sequence ID" value="SLM12444.1"/>
    <property type="molecule type" value="Genomic_DNA"/>
</dbReference>